<reference evidence="3" key="1">
    <citation type="journal article" date="2019" name="Int. J. Syst. Evol. Microbiol.">
        <title>The Global Catalogue of Microorganisms (GCM) 10K type strain sequencing project: providing services to taxonomists for standard genome sequencing and annotation.</title>
        <authorList>
            <consortium name="The Broad Institute Genomics Platform"/>
            <consortium name="The Broad Institute Genome Sequencing Center for Infectious Disease"/>
            <person name="Wu L."/>
            <person name="Ma J."/>
        </authorList>
    </citation>
    <scope>NUCLEOTIDE SEQUENCE [LARGE SCALE GENOMIC DNA]</scope>
    <source>
        <strain evidence="3">CGMCC 1.15180</strain>
    </source>
</reference>
<organism evidence="2 3">
    <name type="scientific">Belliella marina</name>
    <dbReference type="NCBI Taxonomy" id="1644146"/>
    <lineage>
        <taxon>Bacteria</taxon>
        <taxon>Pseudomonadati</taxon>
        <taxon>Bacteroidota</taxon>
        <taxon>Cytophagia</taxon>
        <taxon>Cytophagales</taxon>
        <taxon>Cyclobacteriaceae</taxon>
        <taxon>Belliella</taxon>
    </lineage>
</organism>
<keyword evidence="1" id="KW-1133">Transmembrane helix</keyword>
<name>A0ABW4VST5_9BACT</name>
<dbReference type="Proteomes" id="UP001597361">
    <property type="component" value="Unassembled WGS sequence"/>
</dbReference>
<keyword evidence="1" id="KW-0472">Membrane</keyword>
<comment type="caution">
    <text evidence="2">The sequence shown here is derived from an EMBL/GenBank/DDBJ whole genome shotgun (WGS) entry which is preliminary data.</text>
</comment>
<accession>A0ABW4VST5</accession>
<sequence>MRASENLSMLITSVFMIGYGIFMLVNKIHIIGLKRNLDLNVVGGSILIFSGVVFLFVYYHSLSPYSGIRKFLEMRKKKKND</sequence>
<feature type="transmembrane region" description="Helical" evidence="1">
    <location>
        <begin position="37"/>
        <end position="59"/>
    </location>
</feature>
<proteinExistence type="predicted"/>
<keyword evidence="3" id="KW-1185">Reference proteome</keyword>
<dbReference type="EMBL" id="JBHUHR010000046">
    <property type="protein sequence ID" value="MFD2037289.1"/>
    <property type="molecule type" value="Genomic_DNA"/>
</dbReference>
<feature type="transmembrane region" description="Helical" evidence="1">
    <location>
        <begin position="6"/>
        <end position="25"/>
    </location>
</feature>
<gene>
    <name evidence="2" type="ORF">ACFSKL_21000</name>
</gene>
<evidence type="ECO:0000256" key="1">
    <source>
        <dbReference type="SAM" id="Phobius"/>
    </source>
</evidence>
<keyword evidence="1" id="KW-0812">Transmembrane</keyword>
<evidence type="ECO:0000313" key="3">
    <source>
        <dbReference type="Proteomes" id="UP001597361"/>
    </source>
</evidence>
<protein>
    <submittedName>
        <fullName evidence="2">Uncharacterized protein</fullName>
    </submittedName>
</protein>
<evidence type="ECO:0000313" key="2">
    <source>
        <dbReference type="EMBL" id="MFD2037289.1"/>
    </source>
</evidence>